<dbReference type="InterPro" id="IPR025392">
    <property type="entry name" value="DUF4124"/>
</dbReference>
<dbReference type="Pfam" id="PF13511">
    <property type="entry name" value="DUF4124"/>
    <property type="match status" value="1"/>
</dbReference>
<feature type="chain" id="PRO_5047152916" evidence="1">
    <location>
        <begin position="19"/>
        <end position="159"/>
    </location>
</feature>
<evidence type="ECO:0000313" key="4">
    <source>
        <dbReference type="Proteomes" id="UP000825679"/>
    </source>
</evidence>
<keyword evidence="1" id="KW-0732">Signal</keyword>
<dbReference type="Proteomes" id="UP000825679">
    <property type="component" value="Chromosome"/>
</dbReference>
<dbReference type="RefSeq" id="WP_221007631.1">
    <property type="nucleotide sequence ID" value="NZ_CP081150.1"/>
</dbReference>
<feature type="signal peptide" evidence="1">
    <location>
        <begin position="1"/>
        <end position="18"/>
    </location>
</feature>
<name>A0ABX8Z9V3_9NEIS</name>
<protein>
    <submittedName>
        <fullName evidence="3">DUF4124 domain-containing protein</fullName>
    </submittedName>
</protein>
<gene>
    <name evidence="3" type="ORF">K4H28_06875</name>
</gene>
<organism evidence="3 4">
    <name type="scientific">Deefgea tanakiae</name>
    <dbReference type="NCBI Taxonomy" id="2865840"/>
    <lineage>
        <taxon>Bacteria</taxon>
        <taxon>Pseudomonadati</taxon>
        <taxon>Pseudomonadota</taxon>
        <taxon>Betaproteobacteria</taxon>
        <taxon>Neisseriales</taxon>
        <taxon>Chitinibacteraceae</taxon>
        <taxon>Deefgea</taxon>
    </lineage>
</organism>
<dbReference type="EMBL" id="CP081150">
    <property type="protein sequence ID" value="QZA79112.1"/>
    <property type="molecule type" value="Genomic_DNA"/>
</dbReference>
<evidence type="ECO:0000259" key="2">
    <source>
        <dbReference type="Pfam" id="PF13511"/>
    </source>
</evidence>
<evidence type="ECO:0000313" key="3">
    <source>
        <dbReference type="EMBL" id="QZA79112.1"/>
    </source>
</evidence>
<evidence type="ECO:0000256" key="1">
    <source>
        <dbReference type="SAM" id="SignalP"/>
    </source>
</evidence>
<accession>A0ABX8Z9V3</accession>
<feature type="domain" description="DUF4124" evidence="2">
    <location>
        <begin position="9"/>
        <end position="61"/>
    </location>
</feature>
<reference evidence="3 4" key="1">
    <citation type="submission" date="2021-08" db="EMBL/GenBank/DDBJ databases">
        <title>complete genome sequencing of Deefgea sp. D25.</title>
        <authorList>
            <person name="Bae J.-W."/>
            <person name="Gim D.-H."/>
        </authorList>
    </citation>
    <scope>NUCLEOTIDE SEQUENCE [LARGE SCALE GENOMIC DNA]</scope>
    <source>
        <strain evidence="3 4">D25</strain>
    </source>
</reference>
<keyword evidence="4" id="KW-1185">Reference proteome</keyword>
<sequence>MRALFLLLTLSICTSSFAAKVYQWRDSSGNVFYSDQPPPNAAAKERTIRPNTFNNASAPTSKKDATANVPQVVLWIMPQCGSACDEAVALLDSRQILYDVKTADPAKESTMIEFFSLVGTLQQRPPVLVIGKEVLKEWNSAAWHAAISKAGFARPNDKK</sequence>
<proteinExistence type="predicted"/>